<keyword evidence="8" id="KW-1185">Reference proteome</keyword>
<organism evidence="7 8">
    <name type="scientific">Desulfoprunum benzoelyticum</name>
    <dbReference type="NCBI Taxonomy" id="1506996"/>
    <lineage>
        <taxon>Bacteria</taxon>
        <taxon>Pseudomonadati</taxon>
        <taxon>Thermodesulfobacteriota</taxon>
        <taxon>Desulfobulbia</taxon>
        <taxon>Desulfobulbales</taxon>
        <taxon>Desulfobulbaceae</taxon>
        <taxon>Desulfoprunum</taxon>
    </lineage>
</organism>
<keyword evidence="3 6" id="KW-0812">Transmembrane</keyword>
<reference evidence="7 8" key="1">
    <citation type="submission" date="2020-08" db="EMBL/GenBank/DDBJ databases">
        <title>Genomic Encyclopedia of Type Strains, Phase IV (KMG-IV): sequencing the most valuable type-strain genomes for metagenomic binning, comparative biology and taxonomic classification.</title>
        <authorList>
            <person name="Goeker M."/>
        </authorList>
    </citation>
    <scope>NUCLEOTIDE SEQUENCE [LARGE SCALE GENOMIC DNA]</scope>
    <source>
        <strain evidence="7 8">DSM 28570</strain>
    </source>
</reference>
<dbReference type="Pfam" id="PF01184">
    <property type="entry name" value="Gpr1_Fun34_YaaH"/>
    <property type="match status" value="1"/>
</dbReference>
<evidence type="ECO:0000256" key="2">
    <source>
        <dbReference type="ARBA" id="ARBA00005587"/>
    </source>
</evidence>
<evidence type="ECO:0000256" key="5">
    <source>
        <dbReference type="ARBA" id="ARBA00023136"/>
    </source>
</evidence>
<gene>
    <name evidence="7" type="ORF">HNQ81_003151</name>
</gene>
<dbReference type="GO" id="GO:0016020">
    <property type="term" value="C:membrane"/>
    <property type="evidence" value="ECO:0007669"/>
    <property type="project" value="UniProtKB-SubCell"/>
</dbReference>
<evidence type="ECO:0000313" key="8">
    <source>
        <dbReference type="Proteomes" id="UP000539642"/>
    </source>
</evidence>
<comment type="similarity">
    <text evidence="2">Belongs to the acetate uptake transporter (AceTr) (TC 2.A.96) family.</text>
</comment>
<keyword evidence="4 6" id="KW-1133">Transmembrane helix</keyword>
<comment type="subcellular location">
    <subcellularLocation>
        <location evidence="1">Membrane</location>
        <topology evidence="1">Multi-pass membrane protein</topology>
    </subcellularLocation>
</comment>
<dbReference type="InterPro" id="IPR000791">
    <property type="entry name" value="Gpr1/Fun34/SatP-like"/>
</dbReference>
<evidence type="ECO:0000313" key="7">
    <source>
        <dbReference type="EMBL" id="MBB5349397.1"/>
    </source>
</evidence>
<dbReference type="EMBL" id="JACHEO010000025">
    <property type="protein sequence ID" value="MBB5349397.1"/>
    <property type="molecule type" value="Genomic_DNA"/>
</dbReference>
<feature type="transmembrane region" description="Helical" evidence="6">
    <location>
        <begin position="71"/>
        <end position="95"/>
    </location>
</feature>
<evidence type="ECO:0000256" key="1">
    <source>
        <dbReference type="ARBA" id="ARBA00004141"/>
    </source>
</evidence>
<evidence type="ECO:0000256" key="4">
    <source>
        <dbReference type="ARBA" id="ARBA00022989"/>
    </source>
</evidence>
<feature type="transmembrane region" description="Helical" evidence="6">
    <location>
        <begin position="159"/>
        <end position="177"/>
    </location>
</feature>
<name>A0A840UT72_9BACT</name>
<feature type="transmembrane region" description="Helical" evidence="6">
    <location>
        <begin position="42"/>
        <end position="59"/>
    </location>
</feature>
<dbReference type="RefSeq" id="WP_183352198.1">
    <property type="nucleotide sequence ID" value="NZ_JACHEO010000025.1"/>
</dbReference>
<feature type="transmembrane region" description="Helical" evidence="6">
    <location>
        <begin position="107"/>
        <end position="124"/>
    </location>
</feature>
<comment type="caution">
    <text evidence="7">The sequence shown here is derived from an EMBL/GenBank/DDBJ whole genome shotgun (WGS) entry which is preliminary data.</text>
</comment>
<dbReference type="Proteomes" id="UP000539642">
    <property type="component" value="Unassembled WGS sequence"/>
</dbReference>
<proteinExistence type="inferred from homology"/>
<evidence type="ECO:0008006" key="9">
    <source>
        <dbReference type="Google" id="ProtNLM"/>
    </source>
</evidence>
<evidence type="ECO:0000256" key="3">
    <source>
        <dbReference type="ARBA" id="ARBA00022692"/>
    </source>
</evidence>
<accession>A0A840UT72</accession>
<feature type="transmembrane region" description="Helical" evidence="6">
    <location>
        <begin position="12"/>
        <end position="30"/>
    </location>
</feature>
<dbReference type="AlphaFoldDB" id="A0A840UT72"/>
<keyword evidence="5 6" id="KW-0472">Membrane</keyword>
<sequence>MASESHSFSSPAPQALTALAVACFIFFGLLTGKIGQDSRLAVACWLFGGFICQFVAGIMELKDKNHTGGNVMLLFSSFFMLVTALISMAEFICHVNEIHFAMASDPYGWLVLAIALTLFTPAYLVGSPVFFVALLFADATLWFLVALKFQAVLPPPTAALGAAYCVLIVGLLGLYLATANMLNTAFQQTILPVGKPLVVVGKNGALGAHARLSEETVS</sequence>
<protein>
    <recommendedName>
        <fullName evidence="9">GPR1/FUN34/yaaH family protein</fullName>
    </recommendedName>
</protein>
<evidence type="ECO:0000256" key="6">
    <source>
        <dbReference type="SAM" id="Phobius"/>
    </source>
</evidence>